<dbReference type="Pfam" id="PF00395">
    <property type="entry name" value="SLH"/>
    <property type="match status" value="2"/>
</dbReference>
<dbReference type="Gene3D" id="3.30.1360.200">
    <property type="match status" value="1"/>
</dbReference>
<name>A0A923LUT7_9FIRM</name>
<keyword evidence="2" id="KW-0808">Transferase</keyword>
<evidence type="ECO:0000313" key="12">
    <source>
        <dbReference type="Proteomes" id="UP000606499"/>
    </source>
</evidence>
<protein>
    <submittedName>
        <fullName evidence="11">S-layer homology domain-containing protein</fullName>
    </submittedName>
</protein>
<evidence type="ECO:0000259" key="9">
    <source>
        <dbReference type="PROSITE" id="PS51272"/>
    </source>
</evidence>
<keyword evidence="6 7" id="KW-0961">Cell wall biogenesis/degradation</keyword>
<feature type="signal peptide" evidence="8">
    <location>
        <begin position="1"/>
        <end position="21"/>
    </location>
</feature>
<dbReference type="GO" id="GO:0071972">
    <property type="term" value="F:peptidoglycan L,D-transpeptidase activity"/>
    <property type="evidence" value="ECO:0007669"/>
    <property type="project" value="TreeGrafter"/>
</dbReference>
<feature type="domain" description="L,D-TPase catalytic" evidence="10">
    <location>
        <begin position="791"/>
        <end position="914"/>
    </location>
</feature>
<dbReference type="GO" id="GO:0018104">
    <property type="term" value="P:peptidoglycan-protein cross-linking"/>
    <property type="evidence" value="ECO:0007669"/>
    <property type="project" value="TreeGrafter"/>
</dbReference>
<keyword evidence="3" id="KW-0677">Repeat</keyword>
<evidence type="ECO:0000256" key="3">
    <source>
        <dbReference type="ARBA" id="ARBA00022737"/>
    </source>
</evidence>
<dbReference type="EMBL" id="JACOPL010000002">
    <property type="protein sequence ID" value="MBC5724357.1"/>
    <property type="molecule type" value="Genomic_DNA"/>
</dbReference>
<evidence type="ECO:0000256" key="1">
    <source>
        <dbReference type="ARBA" id="ARBA00004752"/>
    </source>
</evidence>
<dbReference type="InterPro" id="IPR050979">
    <property type="entry name" value="LD-transpeptidase"/>
</dbReference>
<dbReference type="RefSeq" id="WP_147573774.1">
    <property type="nucleotide sequence ID" value="NZ_JACOPL010000002.1"/>
</dbReference>
<dbReference type="InterPro" id="IPR005490">
    <property type="entry name" value="LD_TPept_cat_dom"/>
</dbReference>
<keyword evidence="5 7" id="KW-0573">Peptidoglycan synthesis</keyword>
<accession>A0A923LUT7</accession>
<keyword evidence="4 7" id="KW-0133">Cell shape</keyword>
<dbReference type="GO" id="GO:0005576">
    <property type="term" value="C:extracellular region"/>
    <property type="evidence" value="ECO:0007669"/>
    <property type="project" value="TreeGrafter"/>
</dbReference>
<dbReference type="PANTHER" id="PTHR30582">
    <property type="entry name" value="L,D-TRANSPEPTIDASE"/>
    <property type="match status" value="1"/>
</dbReference>
<gene>
    <name evidence="11" type="ORF">H8S45_02590</name>
</gene>
<proteinExistence type="predicted"/>
<sequence length="914" mass="96400">MKRRVLSGLLAAVLLFTTAFAAGADPVPEEETQPAVLTYAVALPEGADDSRMDDETMERVRAVLERRLAQLDLAQAEVSFSDDRAAVTVTLPVDAPDEGVAEFLALQGRLSFTDADGKAWLTGADVSAAEAGLSASAEGEEAQTAYILLTLTDEGRRAYAEAQAALDAREDGSSTLSAVLDGATIAQAAPGEQEGGDLLLTGDFTEDEAKLLVARIMAGELPVALTLTDAPSQPAVPEEPSEPSFPDIAGHWAAAELERAVELGLLNGVDGKMLPDNPVKRSEAIVILNRTLGASVQDATAGLKNVPQNAWYAADLGKAIHLGLIDADDSRNFDAAATRAEAFVLLARAFAYDRAEAASDVLDAFTDTASMTAEQKQAAAALVAAGVVNGDTETTLAPSGALTRAQFVTMLLRIVPYFPTEDADLSALTGGALLTGSTVELSGSAPAGDRVFACGTEEVTLSGVTADGRVVLKGAEAVKLTASKDTALSVLAVDPAGTAEVTLRDDSHADTLVIAGTGGAVACQGEASNIEITASNRTIDLSGMEADTLTVTGSGNTIVVDGAVRAVSVNAGAAGNTLTLNKKVETLLVAGVGTKVDGKGKAESVDIRAVDCEVSLSADSKIENIDPGLAGVTIEMDVPASVKAGGSLLTKVSFTGVSEEKLCSAQWYQNGQPLEAYRNSRFALTADKTSSHTTYFTFTKDMETSVTIGFRLTYDNPSTGETEELYAEKTVPIENYSDEWYYQRDVNRVLNLVSSTYRGNYTTAYAVNNDYETYEKEVWVNAKGYSSSTKYLLWINRAYQHVNVFEGSKGNWKLIKSFLVGTGAASTPTPTGLTTVSYKSAGGWTTSTYTVRPVVGFYPGTGYAFHSRLCYPGTDTEYDYSAGYPISHGCVRMYKSDIWWIYNNIPVGTTVAIF</sequence>
<dbReference type="AlphaFoldDB" id="A0A923LUT7"/>
<evidence type="ECO:0000256" key="7">
    <source>
        <dbReference type="PROSITE-ProRule" id="PRU01373"/>
    </source>
</evidence>
<evidence type="ECO:0000259" key="10">
    <source>
        <dbReference type="PROSITE" id="PS52029"/>
    </source>
</evidence>
<evidence type="ECO:0000256" key="8">
    <source>
        <dbReference type="SAM" id="SignalP"/>
    </source>
</evidence>
<feature type="active site" description="Nucleophile" evidence="7">
    <location>
        <position position="890"/>
    </location>
</feature>
<dbReference type="SUPFAM" id="SSF141523">
    <property type="entry name" value="L,D-transpeptidase catalytic domain-like"/>
    <property type="match status" value="1"/>
</dbReference>
<dbReference type="InterPro" id="IPR001119">
    <property type="entry name" value="SLH_dom"/>
</dbReference>
<dbReference type="GO" id="GO:0008360">
    <property type="term" value="P:regulation of cell shape"/>
    <property type="evidence" value="ECO:0007669"/>
    <property type="project" value="UniProtKB-UniRule"/>
</dbReference>
<comment type="pathway">
    <text evidence="1 7">Cell wall biogenesis; peptidoglycan biosynthesis.</text>
</comment>
<feature type="active site" description="Proton donor/acceptor" evidence="7">
    <location>
        <position position="866"/>
    </location>
</feature>
<feature type="domain" description="SLH" evidence="9">
    <location>
        <begin position="362"/>
        <end position="425"/>
    </location>
</feature>
<feature type="chain" id="PRO_5037755785" evidence="8">
    <location>
        <begin position="22"/>
        <end position="914"/>
    </location>
</feature>
<dbReference type="PANTHER" id="PTHR30582:SF2">
    <property type="entry name" value="L,D-TRANSPEPTIDASE YCIB-RELATED"/>
    <property type="match status" value="1"/>
</dbReference>
<evidence type="ECO:0000256" key="4">
    <source>
        <dbReference type="ARBA" id="ARBA00022960"/>
    </source>
</evidence>
<evidence type="ECO:0000313" key="11">
    <source>
        <dbReference type="EMBL" id="MBC5724357.1"/>
    </source>
</evidence>
<dbReference type="PROSITE" id="PS51272">
    <property type="entry name" value="SLH"/>
    <property type="match status" value="2"/>
</dbReference>
<keyword evidence="8" id="KW-0732">Signal</keyword>
<dbReference type="GO" id="GO:0071555">
    <property type="term" value="P:cell wall organization"/>
    <property type="evidence" value="ECO:0007669"/>
    <property type="project" value="UniProtKB-UniRule"/>
</dbReference>
<dbReference type="InterPro" id="IPR038063">
    <property type="entry name" value="Transpep_catalytic_dom"/>
</dbReference>
<evidence type="ECO:0000256" key="2">
    <source>
        <dbReference type="ARBA" id="ARBA00022679"/>
    </source>
</evidence>
<feature type="domain" description="SLH" evidence="9">
    <location>
        <begin position="240"/>
        <end position="302"/>
    </location>
</feature>
<dbReference type="PROSITE" id="PS52029">
    <property type="entry name" value="LD_TPASE"/>
    <property type="match status" value="1"/>
</dbReference>
<dbReference type="Pfam" id="PF03734">
    <property type="entry name" value="YkuD"/>
    <property type="match status" value="1"/>
</dbReference>
<comment type="caution">
    <text evidence="11">The sequence shown here is derived from an EMBL/GenBank/DDBJ whole genome shotgun (WGS) entry which is preliminary data.</text>
</comment>
<evidence type="ECO:0000256" key="6">
    <source>
        <dbReference type="ARBA" id="ARBA00023316"/>
    </source>
</evidence>
<organism evidence="11 12">
    <name type="scientific">Agathobaculum faecis</name>
    <dbReference type="NCBI Taxonomy" id="2763013"/>
    <lineage>
        <taxon>Bacteria</taxon>
        <taxon>Bacillati</taxon>
        <taxon>Bacillota</taxon>
        <taxon>Clostridia</taxon>
        <taxon>Eubacteriales</taxon>
        <taxon>Butyricicoccaceae</taxon>
        <taxon>Agathobaculum</taxon>
    </lineage>
</organism>
<evidence type="ECO:0000256" key="5">
    <source>
        <dbReference type="ARBA" id="ARBA00022984"/>
    </source>
</evidence>
<dbReference type="Proteomes" id="UP000606499">
    <property type="component" value="Unassembled WGS sequence"/>
</dbReference>
<dbReference type="Gene3D" id="2.40.440.10">
    <property type="entry name" value="L,D-transpeptidase catalytic domain-like"/>
    <property type="match status" value="1"/>
</dbReference>
<dbReference type="GO" id="GO:0016740">
    <property type="term" value="F:transferase activity"/>
    <property type="evidence" value="ECO:0007669"/>
    <property type="project" value="UniProtKB-KW"/>
</dbReference>
<dbReference type="CDD" id="cd16913">
    <property type="entry name" value="YkuD_like"/>
    <property type="match status" value="1"/>
</dbReference>
<reference evidence="11" key="1">
    <citation type="submission" date="2020-08" db="EMBL/GenBank/DDBJ databases">
        <title>Genome public.</title>
        <authorList>
            <person name="Liu C."/>
            <person name="Sun Q."/>
        </authorList>
    </citation>
    <scope>NUCLEOTIDE SEQUENCE</scope>
    <source>
        <strain evidence="11">NSJ-28</strain>
    </source>
</reference>
<keyword evidence="12" id="KW-1185">Reference proteome</keyword>